<proteinExistence type="predicted"/>
<organism evidence="1 2">
    <name type="scientific">Aliiruegeria lutimaris</name>
    <dbReference type="NCBI Taxonomy" id="571298"/>
    <lineage>
        <taxon>Bacteria</taxon>
        <taxon>Pseudomonadati</taxon>
        <taxon>Pseudomonadota</taxon>
        <taxon>Alphaproteobacteria</taxon>
        <taxon>Rhodobacterales</taxon>
        <taxon>Roseobacteraceae</taxon>
        <taxon>Aliiruegeria</taxon>
    </lineage>
</organism>
<dbReference type="STRING" id="571298.SAMN04488026_11004"/>
<keyword evidence="2" id="KW-1185">Reference proteome</keyword>
<accession>A0A1G9LQ19</accession>
<name>A0A1G9LQ19_9RHOB</name>
<evidence type="ECO:0008006" key="3">
    <source>
        <dbReference type="Google" id="ProtNLM"/>
    </source>
</evidence>
<reference evidence="1 2" key="1">
    <citation type="submission" date="2016-10" db="EMBL/GenBank/DDBJ databases">
        <authorList>
            <person name="de Groot N.N."/>
        </authorList>
    </citation>
    <scope>NUCLEOTIDE SEQUENCE [LARGE SCALE GENOMIC DNA]</scope>
    <source>
        <strain evidence="1 2">DSM 25294</strain>
    </source>
</reference>
<protein>
    <recommendedName>
        <fullName evidence="3">MetA-pathway of phenol degradation</fullName>
    </recommendedName>
</protein>
<dbReference type="Proteomes" id="UP000199382">
    <property type="component" value="Unassembled WGS sequence"/>
</dbReference>
<dbReference type="AlphaFoldDB" id="A0A1G9LQ19"/>
<sequence>MESEASGCRDRFPVRLGVATLKHLSPCIAVLALVPCAIQAQVGPNIDELAKELANPGAANATLNFKFEYRTFDGDLPGADDQDSLTLTFQPVLPFKLPNGNNLIFRPAFPYVWDQPGFNAEELAFENVDSFGDIPFDLLYSWQSGAWTLGAGIVGSIPTYTDLSSENWTLGPSFLAVKTFDWGVAGLFPFHNEKIGGNGPETSITSLQYFLFYGLGDGWQIGTGPTNSYDWNADTDDGWTVPIGLTLAKTAAIGKQLVKLNLAVEKNVIAPDSFASDLKYTFQISPVVKNPFQPNPPASPIDPATRAALLAPIR</sequence>
<evidence type="ECO:0000313" key="1">
    <source>
        <dbReference type="EMBL" id="SDL64016.1"/>
    </source>
</evidence>
<evidence type="ECO:0000313" key="2">
    <source>
        <dbReference type="Proteomes" id="UP000199382"/>
    </source>
</evidence>
<gene>
    <name evidence="1" type="ORF">SAMN04488026_11004</name>
</gene>
<dbReference type="EMBL" id="FNEK01000100">
    <property type="protein sequence ID" value="SDL64016.1"/>
    <property type="molecule type" value="Genomic_DNA"/>
</dbReference>